<gene>
    <name evidence="2" type="ORF">APLA_LOCUS14989</name>
</gene>
<dbReference type="Proteomes" id="UP000494106">
    <property type="component" value="Unassembled WGS sequence"/>
</dbReference>
<proteinExistence type="predicted"/>
<evidence type="ECO:0000313" key="3">
    <source>
        <dbReference type="Proteomes" id="UP000494106"/>
    </source>
</evidence>
<keyword evidence="3" id="KW-1185">Reference proteome</keyword>
<evidence type="ECO:0000313" key="2">
    <source>
        <dbReference type="EMBL" id="CAB3255613.1"/>
    </source>
</evidence>
<name>A0A8S1B7K4_ARCPL</name>
<protein>
    <submittedName>
        <fullName evidence="2">Uncharacterized protein</fullName>
    </submittedName>
</protein>
<dbReference type="EMBL" id="CADEBC010000576">
    <property type="protein sequence ID" value="CAB3255613.1"/>
    <property type="molecule type" value="Genomic_DNA"/>
</dbReference>
<reference evidence="2 3" key="1">
    <citation type="submission" date="2020-04" db="EMBL/GenBank/DDBJ databases">
        <authorList>
            <person name="Wallbank WR R."/>
            <person name="Pardo Diaz C."/>
            <person name="Kozak K."/>
            <person name="Martin S."/>
            <person name="Jiggins C."/>
            <person name="Moest M."/>
            <person name="Warren A I."/>
            <person name="Byers J.R.P. K."/>
            <person name="Montejo-Kovacevich G."/>
            <person name="Yen C E."/>
        </authorList>
    </citation>
    <scope>NUCLEOTIDE SEQUENCE [LARGE SCALE GENOMIC DNA]</scope>
</reference>
<accession>A0A8S1B7K4</accession>
<organism evidence="2 3">
    <name type="scientific">Arctia plantaginis</name>
    <name type="common">Wood tiger moth</name>
    <name type="synonym">Phalaena plantaginis</name>
    <dbReference type="NCBI Taxonomy" id="874455"/>
    <lineage>
        <taxon>Eukaryota</taxon>
        <taxon>Metazoa</taxon>
        <taxon>Ecdysozoa</taxon>
        <taxon>Arthropoda</taxon>
        <taxon>Hexapoda</taxon>
        <taxon>Insecta</taxon>
        <taxon>Pterygota</taxon>
        <taxon>Neoptera</taxon>
        <taxon>Endopterygota</taxon>
        <taxon>Lepidoptera</taxon>
        <taxon>Glossata</taxon>
        <taxon>Ditrysia</taxon>
        <taxon>Noctuoidea</taxon>
        <taxon>Erebidae</taxon>
        <taxon>Arctiinae</taxon>
        <taxon>Arctia</taxon>
    </lineage>
</organism>
<evidence type="ECO:0000256" key="1">
    <source>
        <dbReference type="SAM" id="MobiDB-lite"/>
    </source>
</evidence>
<comment type="caution">
    <text evidence="2">The sequence shown here is derived from an EMBL/GenBank/DDBJ whole genome shotgun (WGS) entry which is preliminary data.</text>
</comment>
<dbReference type="AlphaFoldDB" id="A0A8S1B7K4"/>
<sequence length="120" mass="13360">MWRDCAHRALYSTISDDKRAGVAGKRACAHGGNFPPPSSRGRPHCLQTHCDPDGPKPAHSTGSTHDLGSYTTLLLRDIHNIFNIDNEFTCLLLLSRWPDYEMETVIVASGIQNKSLQLMR</sequence>
<feature type="region of interest" description="Disordered" evidence="1">
    <location>
        <begin position="28"/>
        <end position="64"/>
    </location>
</feature>